<evidence type="ECO:0000256" key="5">
    <source>
        <dbReference type="PROSITE-ProRule" id="PRU10141"/>
    </source>
</evidence>
<keyword evidence="8" id="KW-1185">Reference proteome</keyword>
<keyword evidence="1 7" id="KW-0808">Transferase</keyword>
<keyword evidence="4 5" id="KW-0067">ATP-binding</keyword>
<dbReference type="Pfam" id="PF00069">
    <property type="entry name" value="Pkinase"/>
    <property type="match status" value="1"/>
</dbReference>
<dbReference type="SUPFAM" id="SSF48452">
    <property type="entry name" value="TPR-like"/>
    <property type="match status" value="1"/>
</dbReference>
<dbReference type="RefSeq" id="WP_202920489.1">
    <property type="nucleotide sequence ID" value="NZ_CP036273.1"/>
</dbReference>
<reference evidence="7 8" key="1">
    <citation type="submission" date="2019-02" db="EMBL/GenBank/DDBJ databases">
        <title>Deep-cultivation of Planctomycetes and their phenomic and genomic characterization uncovers novel biology.</title>
        <authorList>
            <person name="Wiegand S."/>
            <person name="Jogler M."/>
            <person name="Boedeker C."/>
            <person name="Pinto D."/>
            <person name="Vollmers J."/>
            <person name="Rivas-Marin E."/>
            <person name="Kohn T."/>
            <person name="Peeters S.H."/>
            <person name="Heuer A."/>
            <person name="Rast P."/>
            <person name="Oberbeckmann S."/>
            <person name="Bunk B."/>
            <person name="Jeske O."/>
            <person name="Meyerdierks A."/>
            <person name="Storesund J.E."/>
            <person name="Kallscheuer N."/>
            <person name="Luecker S."/>
            <person name="Lage O.M."/>
            <person name="Pohl T."/>
            <person name="Merkel B.J."/>
            <person name="Hornburger P."/>
            <person name="Mueller R.-W."/>
            <person name="Bruemmer F."/>
            <person name="Labrenz M."/>
            <person name="Spormann A.M."/>
            <person name="Op den Camp H."/>
            <person name="Overmann J."/>
            <person name="Amann R."/>
            <person name="Jetten M.S.M."/>
            <person name="Mascher T."/>
            <person name="Medema M.H."/>
            <person name="Devos D.P."/>
            <person name="Kaster A.-K."/>
            <person name="Ovreas L."/>
            <person name="Rohde M."/>
            <person name="Galperin M.Y."/>
            <person name="Jogler C."/>
        </authorList>
    </citation>
    <scope>NUCLEOTIDE SEQUENCE [LARGE SCALE GENOMIC DNA]</scope>
    <source>
        <strain evidence="7 8">ETA_A1</strain>
    </source>
</reference>
<evidence type="ECO:0000313" key="8">
    <source>
        <dbReference type="Proteomes" id="UP000319576"/>
    </source>
</evidence>
<evidence type="ECO:0000259" key="6">
    <source>
        <dbReference type="PROSITE" id="PS50011"/>
    </source>
</evidence>
<dbReference type="InterPro" id="IPR008271">
    <property type="entry name" value="Ser/Thr_kinase_AS"/>
</dbReference>
<dbReference type="SUPFAM" id="SSF56112">
    <property type="entry name" value="Protein kinase-like (PK-like)"/>
    <property type="match status" value="1"/>
</dbReference>
<evidence type="ECO:0000256" key="3">
    <source>
        <dbReference type="ARBA" id="ARBA00022777"/>
    </source>
</evidence>
<dbReference type="Proteomes" id="UP000319576">
    <property type="component" value="Chromosome"/>
</dbReference>
<dbReference type="EMBL" id="CP036273">
    <property type="protein sequence ID" value="QDU23839.1"/>
    <property type="molecule type" value="Genomic_DNA"/>
</dbReference>
<dbReference type="Gene3D" id="3.30.200.20">
    <property type="entry name" value="Phosphorylase Kinase, domain 1"/>
    <property type="match status" value="1"/>
</dbReference>
<feature type="domain" description="Protein kinase" evidence="6">
    <location>
        <begin position="81"/>
        <end position="378"/>
    </location>
</feature>
<protein>
    <submittedName>
        <fullName evidence="7">Serine/threonine-protein kinase PknB</fullName>
        <ecNumber evidence="7">2.7.11.1</ecNumber>
    </submittedName>
</protein>
<evidence type="ECO:0000256" key="2">
    <source>
        <dbReference type="ARBA" id="ARBA00022741"/>
    </source>
</evidence>
<organism evidence="7 8">
    <name type="scientific">Urbifossiella limnaea</name>
    <dbReference type="NCBI Taxonomy" id="2528023"/>
    <lineage>
        <taxon>Bacteria</taxon>
        <taxon>Pseudomonadati</taxon>
        <taxon>Planctomycetota</taxon>
        <taxon>Planctomycetia</taxon>
        <taxon>Gemmatales</taxon>
        <taxon>Gemmataceae</taxon>
        <taxon>Urbifossiella</taxon>
    </lineage>
</organism>
<evidence type="ECO:0000313" key="7">
    <source>
        <dbReference type="EMBL" id="QDU23839.1"/>
    </source>
</evidence>
<gene>
    <name evidence="7" type="primary">pknB_61</name>
    <name evidence="7" type="ORF">ETAA1_58470</name>
</gene>
<name>A0A517Y279_9BACT</name>
<dbReference type="Gene3D" id="1.25.40.10">
    <property type="entry name" value="Tetratricopeptide repeat domain"/>
    <property type="match status" value="2"/>
</dbReference>
<dbReference type="GO" id="GO:0004674">
    <property type="term" value="F:protein serine/threonine kinase activity"/>
    <property type="evidence" value="ECO:0007669"/>
    <property type="project" value="UniProtKB-EC"/>
</dbReference>
<keyword evidence="3 7" id="KW-0418">Kinase</keyword>
<dbReference type="Gene3D" id="1.10.510.10">
    <property type="entry name" value="Transferase(Phosphotransferase) domain 1"/>
    <property type="match status" value="1"/>
</dbReference>
<feature type="binding site" evidence="5">
    <location>
        <position position="111"/>
    </location>
    <ligand>
        <name>ATP</name>
        <dbReference type="ChEBI" id="CHEBI:30616"/>
    </ligand>
</feature>
<dbReference type="PROSITE" id="PS00107">
    <property type="entry name" value="PROTEIN_KINASE_ATP"/>
    <property type="match status" value="1"/>
</dbReference>
<dbReference type="GO" id="GO:0005524">
    <property type="term" value="F:ATP binding"/>
    <property type="evidence" value="ECO:0007669"/>
    <property type="project" value="UniProtKB-UniRule"/>
</dbReference>
<proteinExistence type="predicted"/>
<evidence type="ECO:0000256" key="1">
    <source>
        <dbReference type="ARBA" id="ARBA00022679"/>
    </source>
</evidence>
<dbReference type="InterPro" id="IPR019734">
    <property type="entry name" value="TPR_rpt"/>
</dbReference>
<dbReference type="InterPro" id="IPR011009">
    <property type="entry name" value="Kinase-like_dom_sf"/>
</dbReference>
<dbReference type="PANTHER" id="PTHR43289">
    <property type="entry name" value="MITOGEN-ACTIVATED PROTEIN KINASE KINASE KINASE 20-RELATED"/>
    <property type="match status" value="1"/>
</dbReference>
<dbReference type="KEGG" id="uli:ETAA1_58470"/>
<dbReference type="SMART" id="SM00028">
    <property type="entry name" value="TPR"/>
    <property type="match status" value="5"/>
</dbReference>
<dbReference type="EC" id="2.7.11.1" evidence="7"/>
<dbReference type="InterPro" id="IPR017441">
    <property type="entry name" value="Protein_kinase_ATP_BS"/>
</dbReference>
<dbReference type="AlphaFoldDB" id="A0A517Y279"/>
<dbReference type="PROSITE" id="PS50011">
    <property type="entry name" value="PROTEIN_KINASE_DOM"/>
    <property type="match status" value="1"/>
</dbReference>
<sequence length="1090" mass="119907">MTDESLFAAAVAIGSSSERRAYLDRACAGNPALRQEIDELLAAHAVSNPLDHPPADLARTGAYAADDGPPAAAVGDRVGPYRLMEQIGEGGMGLVFVAEQTEPVRRKVALKVIKPGMDTRQVVARFEAERQALALMDHPHIARVLDAGATPEGRPYFVMELVRGLPITDYCDQQKLPPRERLALFVQVCQAVQHAHQKGVIHRDIKPSNVLVAPHDGVPVVKVIDFGVAKAVGQSLTDKTIYTRFAQMIGTPLYMSPEQAEVNQLDVDTRADVYALGVLLYELLTGTTPFDGDRFRKAAFDEIRRILREEDPPKPSTRLTSLGETLTGVSARRGTDPARLAGLVRGELDWIVMRCLEKDRNRRYDTAAGLAKDVQRYLIGDAVEACPPTLGYRVGKFLQKNKAAVRVGSAFVCMGLGAVAAGAYLAVQAKRAEAVAERQRLVAEQRSQEAEAERAAAVLARNRAVAALRTSTDDVVEKLIGSKAALGAAERAYLDAALARWQEFAATEGNGEQARSIRAEGFVQVAKLRYRLGQRAEAVEGYRAALAEYATLVADHPGTGDYRHKMADVHQMIAYRLFATARPEADRHWETCHALLRGLTAEFPSAPEYWESLVMCIGGMPDPVRDAADPQWRFREQATIYRQLAGANPGDPRHLVSLNRALGGLAHALAERHDDEGSIGLRRDQVGVLERLVRLDGKNPEHRRELAGVHRELWYALRRTGNALEAERHYQASLAVRGALAAEFRDEFGDRASLDDLRAWHDGRVPPPRSVDGYLKTLAAAEETARAYPGIPFHQLRSVQSNLFLAEALLDGERFHDALEQFELAAARHQEFAAAYASPTYAELLGARIERGLGRAYAGLRIRPAAEEHLRKALDVFERRVAAGTDGFDRLDLGRAYGAYTLLLRSVNDHAAALPWHDKEVAALTAVWDKEPNRPGKQQLRDALWYRAMTLHTLGQDDRAVPEWDRVIDLTPAGEKARPRANRALSLAAAGRVDEAVAEVAAVLAAPDLITAKFTVAGVYAIASSKVPDRREEYAARAVGLLREWGRAGWHDLRTLRTDPDLAPLRGRADFREVLGEVERTAPPPREVTR</sequence>
<dbReference type="InterPro" id="IPR000719">
    <property type="entry name" value="Prot_kinase_dom"/>
</dbReference>
<dbReference type="CDD" id="cd14014">
    <property type="entry name" value="STKc_PknB_like"/>
    <property type="match status" value="1"/>
</dbReference>
<dbReference type="SMART" id="SM00220">
    <property type="entry name" value="S_TKc"/>
    <property type="match status" value="1"/>
</dbReference>
<evidence type="ECO:0000256" key="4">
    <source>
        <dbReference type="ARBA" id="ARBA00022840"/>
    </source>
</evidence>
<dbReference type="PROSITE" id="PS00108">
    <property type="entry name" value="PROTEIN_KINASE_ST"/>
    <property type="match status" value="1"/>
</dbReference>
<dbReference type="InterPro" id="IPR011990">
    <property type="entry name" value="TPR-like_helical_dom_sf"/>
</dbReference>
<keyword evidence="2 5" id="KW-0547">Nucleotide-binding</keyword>
<dbReference type="PANTHER" id="PTHR43289:SF6">
    <property type="entry name" value="SERINE_THREONINE-PROTEIN KINASE NEKL-3"/>
    <property type="match status" value="1"/>
</dbReference>
<accession>A0A517Y279</accession>